<keyword evidence="1" id="KW-0472">Membrane</keyword>
<proteinExistence type="predicted"/>
<keyword evidence="1" id="KW-0812">Transmembrane</keyword>
<comment type="caution">
    <text evidence="2">The sequence shown here is derived from an EMBL/GenBank/DDBJ whole genome shotgun (WGS) entry which is preliminary data.</text>
</comment>
<keyword evidence="1" id="KW-1133">Transmembrane helix</keyword>
<dbReference type="Proteomes" id="UP000461010">
    <property type="component" value="Unassembled WGS sequence"/>
</dbReference>
<protein>
    <submittedName>
        <fullName evidence="2">Uncharacterized protein</fullName>
    </submittedName>
</protein>
<evidence type="ECO:0000313" key="2">
    <source>
        <dbReference type="EMBL" id="KAB7892594.1"/>
    </source>
</evidence>
<dbReference type="RefSeq" id="WP_152187799.1">
    <property type="nucleotide sequence ID" value="NZ_WFKJ01000003.1"/>
</dbReference>
<organism evidence="2 3">
    <name type="scientific">Poseidonibacter ostreae</name>
    <dbReference type="NCBI Taxonomy" id="2654171"/>
    <lineage>
        <taxon>Bacteria</taxon>
        <taxon>Pseudomonadati</taxon>
        <taxon>Campylobacterota</taxon>
        <taxon>Epsilonproteobacteria</taxon>
        <taxon>Campylobacterales</taxon>
        <taxon>Arcobacteraceae</taxon>
        <taxon>Poseidonibacter</taxon>
    </lineage>
</organism>
<feature type="transmembrane region" description="Helical" evidence="1">
    <location>
        <begin position="114"/>
        <end position="133"/>
    </location>
</feature>
<sequence>MELIAIFIGIGVLFFIVSMNANDSSASGSLIILREEVLKNKDFQITQEYLDNNTMKYIALDEKNHKICLLHEDSLTKGKYLTNIYTYSDILESEIIENGVSISKMSKSSVAGRALLGGLLLGGVGAVIGGFTADRSEFENMKRISLRIVVNNTTNPLFEIDFFNNTSGEGIKKDSFMYSNMMGQATHWHNLFKVIIKKDDENISS</sequence>
<reference evidence="2 3" key="1">
    <citation type="submission" date="2019-10" db="EMBL/GenBank/DDBJ databases">
        <title>Poseidonibacter ostreae sp. nov., isolated from the gut of the Ostrea denselamellosa.</title>
        <authorList>
            <person name="Choi A."/>
        </authorList>
    </citation>
    <scope>NUCLEOTIDE SEQUENCE [LARGE SCALE GENOMIC DNA]</scope>
    <source>
        <strain evidence="2 3">SJOD-M-5</strain>
    </source>
</reference>
<gene>
    <name evidence="2" type="ORF">GBG18_01690</name>
</gene>
<accession>A0ABQ6VPG0</accession>
<dbReference type="EMBL" id="WFKJ01000003">
    <property type="protein sequence ID" value="KAB7892594.1"/>
    <property type="molecule type" value="Genomic_DNA"/>
</dbReference>
<evidence type="ECO:0000313" key="3">
    <source>
        <dbReference type="Proteomes" id="UP000461010"/>
    </source>
</evidence>
<evidence type="ECO:0000256" key="1">
    <source>
        <dbReference type="SAM" id="Phobius"/>
    </source>
</evidence>
<name>A0ABQ6VPG0_9BACT</name>
<keyword evidence="3" id="KW-1185">Reference proteome</keyword>